<proteinExistence type="predicted"/>
<reference evidence="3" key="1">
    <citation type="submission" date="2021-08" db="EMBL/GenBank/DDBJ databases">
        <authorList>
            <person name="Nwanade C."/>
            <person name="Wang M."/>
            <person name="Masoudi A."/>
            <person name="Yu Z."/>
            <person name="Liu J."/>
        </authorList>
    </citation>
    <scope>NUCLEOTIDE SEQUENCE</scope>
    <source>
        <strain evidence="3">S122</strain>
    </source>
</reference>
<dbReference type="RefSeq" id="WP_259970473.1">
    <property type="nucleotide sequence ID" value="NZ_CP081070.1"/>
</dbReference>
<dbReference type="Pfam" id="PF03625">
    <property type="entry name" value="DUF302"/>
    <property type="match status" value="1"/>
</dbReference>
<dbReference type="AlphaFoldDB" id="A0A9Q9LZJ5"/>
<dbReference type="InterPro" id="IPR035923">
    <property type="entry name" value="TT1751-like_sf"/>
</dbReference>
<evidence type="ECO:0000259" key="2">
    <source>
        <dbReference type="Pfam" id="PF03625"/>
    </source>
</evidence>
<sequence length="148" mass="15244">MTKSIFLAGAIALATALPAAAELVTVQSQKSVGETMDALQAAVEDAGATVFARVDHAAGAQNAALELNPSQLLIFGNPKLGTPAMQADMKAGLYLPLKVLAFEDAEGQVWLTYQDPAEMLSGLDIPADAAFIAKMQGALGKLTSKAAE</sequence>
<keyword evidence="1" id="KW-0732">Signal</keyword>
<organism evidence="3 4">
    <name type="scientific">Leisingera caerulea</name>
    <name type="common">Phaeobacter caeruleus</name>
    <dbReference type="NCBI Taxonomy" id="506591"/>
    <lineage>
        <taxon>Bacteria</taxon>
        <taxon>Pseudomonadati</taxon>
        <taxon>Pseudomonadota</taxon>
        <taxon>Alphaproteobacteria</taxon>
        <taxon>Rhodobacterales</taxon>
        <taxon>Roseobacteraceae</taxon>
        <taxon>Leisingera</taxon>
    </lineage>
</organism>
<feature type="signal peptide" evidence="1">
    <location>
        <begin position="1"/>
        <end position="21"/>
    </location>
</feature>
<dbReference type="Proteomes" id="UP001058713">
    <property type="component" value="Chromosome"/>
</dbReference>
<evidence type="ECO:0000256" key="1">
    <source>
        <dbReference type="SAM" id="SignalP"/>
    </source>
</evidence>
<protein>
    <submittedName>
        <fullName evidence="3">DUF302 domain-containing protein</fullName>
    </submittedName>
</protein>
<dbReference type="KEGG" id="lcae:K3721_11705"/>
<dbReference type="InterPro" id="IPR005180">
    <property type="entry name" value="DUF302"/>
</dbReference>
<dbReference type="SUPFAM" id="SSF103247">
    <property type="entry name" value="TT1751-like"/>
    <property type="match status" value="1"/>
</dbReference>
<feature type="chain" id="PRO_5040453044" evidence="1">
    <location>
        <begin position="22"/>
        <end position="148"/>
    </location>
</feature>
<dbReference type="CDD" id="cd14797">
    <property type="entry name" value="DUF302"/>
    <property type="match status" value="1"/>
</dbReference>
<dbReference type="PANTHER" id="PTHR38342:SF2">
    <property type="entry name" value="INNER MEMBRANE OR EXPORTED"/>
    <property type="match status" value="1"/>
</dbReference>
<feature type="domain" description="DUF302" evidence="2">
    <location>
        <begin position="54"/>
        <end position="116"/>
    </location>
</feature>
<accession>A0A9Q9LZJ5</accession>
<dbReference type="EMBL" id="CP081070">
    <property type="protein sequence ID" value="UWQ52687.1"/>
    <property type="molecule type" value="Genomic_DNA"/>
</dbReference>
<gene>
    <name evidence="3" type="ORF">K3721_11705</name>
</gene>
<name>A0A9Q9LZJ5_LEICA</name>
<dbReference type="PANTHER" id="PTHR38342">
    <property type="entry name" value="SLR5037 PROTEIN"/>
    <property type="match status" value="1"/>
</dbReference>
<evidence type="ECO:0000313" key="3">
    <source>
        <dbReference type="EMBL" id="UWQ52687.1"/>
    </source>
</evidence>
<dbReference type="Gene3D" id="3.30.310.70">
    <property type="entry name" value="TT1751-like domain"/>
    <property type="match status" value="1"/>
</dbReference>
<evidence type="ECO:0000313" key="4">
    <source>
        <dbReference type="Proteomes" id="UP001058713"/>
    </source>
</evidence>